<evidence type="ECO:0000256" key="4">
    <source>
        <dbReference type="ARBA" id="ARBA00023163"/>
    </source>
</evidence>
<dbReference type="NCBIfam" id="TIGR02985">
    <property type="entry name" value="Sig70_bacteroi1"/>
    <property type="match status" value="1"/>
</dbReference>
<dbReference type="InterPro" id="IPR014327">
    <property type="entry name" value="RNA_pol_sigma70_bacteroid"/>
</dbReference>
<dbReference type="SUPFAM" id="SSF88946">
    <property type="entry name" value="Sigma2 domain of RNA polymerase sigma factors"/>
    <property type="match status" value="1"/>
</dbReference>
<sequence length="176" mass="21050">MRALEHFYRQYQQAMFQFLKAYCRDASVVTEMIQDAFLQLWENRAKINEQQNVKNLLFTISKHKVIDQLRKSQQREKILKLKYKPQEEVFSTLDQVILADYQRLLSSALMQLPERNREVYSLSRNTHLSNAEISSRLNISVKAVEKHITKTLRFLKVFLQKEQVLIFFLLLHSILF</sequence>
<evidence type="ECO:0000313" key="8">
    <source>
        <dbReference type="Proteomes" id="UP000248198"/>
    </source>
</evidence>
<dbReference type="InterPro" id="IPR014284">
    <property type="entry name" value="RNA_pol_sigma-70_dom"/>
</dbReference>
<evidence type="ECO:0000256" key="1">
    <source>
        <dbReference type="ARBA" id="ARBA00010641"/>
    </source>
</evidence>
<evidence type="ECO:0000259" key="5">
    <source>
        <dbReference type="Pfam" id="PF04542"/>
    </source>
</evidence>
<keyword evidence="3" id="KW-0731">Sigma factor</keyword>
<dbReference type="NCBIfam" id="TIGR02937">
    <property type="entry name" value="sigma70-ECF"/>
    <property type="match status" value="1"/>
</dbReference>
<evidence type="ECO:0000259" key="6">
    <source>
        <dbReference type="Pfam" id="PF08281"/>
    </source>
</evidence>
<feature type="domain" description="RNA polymerase sigma factor 70 region 4 type 2" evidence="6">
    <location>
        <begin position="103"/>
        <end position="155"/>
    </location>
</feature>
<name>A0A318UHQ1_9SPHI</name>
<dbReference type="PANTHER" id="PTHR43133:SF46">
    <property type="entry name" value="RNA POLYMERASE SIGMA-70 FACTOR ECF SUBFAMILY"/>
    <property type="match status" value="1"/>
</dbReference>
<organism evidence="7 8">
    <name type="scientific">Pedobacter nutrimenti</name>
    <dbReference type="NCBI Taxonomy" id="1241337"/>
    <lineage>
        <taxon>Bacteria</taxon>
        <taxon>Pseudomonadati</taxon>
        <taxon>Bacteroidota</taxon>
        <taxon>Sphingobacteriia</taxon>
        <taxon>Sphingobacteriales</taxon>
        <taxon>Sphingobacteriaceae</taxon>
        <taxon>Pedobacter</taxon>
    </lineage>
</organism>
<dbReference type="PANTHER" id="PTHR43133">
    <property type="entry name" value="RNA POLYMERASE ECF-TYPE SIGMA FACTO"/>
    <property type="match status" value="1"/>
</dbReference>
<evidence type="ECO:0000256" key="2">
    <source>
        <dbReference type="ARBA" id="ARBA00023015"/>
    </source>
</evidence>
<dbReference type="EMBL" id="QKLU01000003">
    <property type="protein sequence ID" value="PYF75070.1"/>
    <property type="molecule type" value="Genomic_DNA"/>
</dbReference>
<gene>
    <name evidence="7" type="ORF">B0O44_103517</name>
</gene>
<keyword evidence="2" id="KW-0805">Transcription regulation</keyword>
<dbReference type="Pfam" id="PF04542">
    <property type="entry name" value="Sigma70_r2"/>
    <property type="match status" value="1"/>
</dbReference>
<dbReference type="GO" id="GO:0016987">
    <property type="term" value="F:sigma factor activity"/>
    <property type="evidence" value="ECO:0007669"/>
    <property type="project" value="UniProtKB-KW"/>
</dbReference>
<dbReference type="SUPFAM" id="SSF88659">
    <property type="entry name" value="Sigma3 and sigma4 domains of RNA polymerase sigma factors"/>
    <property type="match status" value="1"/>
</dbReference>
<comment type="similarity">
    <text evidence="1">Belongs to the sigma-70 factor family. ECF subfamily.</text>
</comment>
<dbReference type="Gene3D" id="1.10.1740.10">
    <property type="match status" value="1"/>
</dbReference>
<evidence type="ECO:0000313" key="7">
    <source>
        <dbReference type="EMBL" id="PYF75070.1"/>
    </source>
</evidence>
<dbReference type="InterPro" id="IPR007627">
    <property type="entry name" value="RNA_pol_sigma70_r2"/>
</dbReference>
<reference evidence="7 8" key="1">
    <citation type="submission" date="2018-06" db="EMBL/GenBank/DDBJ databases">
        <title>Genomic Encyclopedia of Archaeal and Bacterial Type Strains, Phase II (KMG-II): from individual species to whole genera.</title>
        <authorList>
            <person name="Goeker M."/>
        </authorList>
    </citation>
    <scope>NUCLEOTIDE SEQUENCE [LARGE SCALE GENOMIC DNA]</scope>
    <source>
        <strain evidence="7 8">DSM 27372</strain>
    </source>
</reference>
<proteinExistence type="inferred from homology"/>
<dbReference type="GO" id="GO:0003677">
    <property type="term" value="F:DNA binding"/>
    <property type="evidence" value="ECO:0007669"/>
    <property type="project" value="InterPro"/>
</dbReference>
<comment type="caution">
    <text evidence="7">The sequence shown here is derived from an EMBL/GenBank/DDBJ whole genome shotgun (WGS) entry which is preliminary data.</text>
</comment>
<dbReference type="Gene3D" id="1.10.10.10">
    <property type="entry name" value="Winged helix-like DNA-binding domain superfamily/Winged helix DNA-binding domain"/>
    <property type="match status" value="1"/>
</dbReference>
<protein>
    <submittedName>
        <fullName evidence="7">RNA polymerase sigma-70 factor (ECF subfamily)</fullName>
    </submittedName>
</protein>
<dbReference type="Pfam" id="PF08281">
    <property type="entry name" value="Sigma70_r4_2"/>
    <property type="match status" value="1"/>
</dbReference>
<dbReference type="AlphaFoldDB" id="A0A318UHQ1"/>
<keyword evidence="4" id="KW-0804">Transcription</keyword>
<feature type="domain" description="RNA polymerase sigma-70 region 2" evidence="5">
    <location>
        <begin position="7"/>
        <end position="73"/>
    </location>
</feature>
<keyword evidence="8" id="KW-1185">Reference proteome</keyword>
<evidence type="ECO:0000256" key="3">
    <source>
        <dbReference type="ARBA" id="ARBA00023082"/>
    </source>
</evidence>
<dbReference type="InterPro" id="IPR039425">
    <property type="entry name" value="RNA_pol_sigma-70-like"/>
</dbReference>
<dbReference type="InterPro" id="IPR036388">
    <property type="entry name" value="WH-like_DNA-bd_sf"/>
</dbReference>
<accession>A0A318UHQ1</accession>
<dbReference type="InterPro" id="IPR013249">
    <property type="entry name" value="RNA_pol_sigma70_r4_t2"/>
</dbReference>
<dbReference type="InterPro" id="IPR013324">
    <property type="entry name" value="RNA_pol_sigma_r3/r4-like"/>
</dbReference>
<dbReference type="GO" id="GO:0006352">
    <property type="term" value="P:DNA-templated transcription initiation"/>
    <property type="evidence" value="ECO:0007669"/>
    <property type="project" value="InterPro"/>
</dbReference>
<dbReference type="InterPro" id="IPR013325">
    <property type="entry name" value="RNA_pol_sigma_r2"/>
</dbReference>
<dbReference type="Proteomes" id="UP000248198">
    <property type="component" value="Unassembled WGS sequence"/>
</dbReference>